<evidence type="ECO:0000256" key="1">
    <source>
        <dbReference type="SAM" id="Phobius"/>
    </source>
</evidence>
<sequence length="107" mass="12623">MANSWHCSRQPFVTCLIFSAKLELERFFYLHVYTAIYAKYFLSCMAYCVLLPSQRSQSLALNGMQELIFSSVDFVDLSLWRDKRRFTLEPVSISLHLYSHVRFHCAQ</sequence>
<keyword evidence="1" id="KW-1133">Transmembrane helix</keyword>
<protein>
    <submittedName>
        <fullName evidence="2">Uncharacterized protein</fullName>
    </submittedName>
</protein>
<reference evidence="2 3" key="1">
    <citation type="submission" date="2014-11" db="EMBL/GenBank/DDBJ databases">
        <title>Genetic blueprint of the zoonotic pathogen Toxocara canis.</title>
        <authorList>
            <person name="Zhu X.-Q."/>
            <person name="Korhonen P.K."/>
            <person name="Cai H."/>
            <person name="Young N.D."/>
            <person name="Nejsum P."/>
            <person name="von Samson-Himmelstjerna G."/>
            <person name="Boag P.R."/>
            <person name="Tan P."/>
            <person name="Li Q."/>
            <person name="Min J."/>
            <person name="Yang Y."/>
            <person name="Wang X."/>
            <person name="Fang X."/>
            <person name="Hall R.S."/>
            <person name="Hofmann A."/>
            <person name="Sternberg P.W."/>
            <person name="Jex A.R."/>
            <person name="Gasser R.B."/>
        </authorList>
    </citation>
    <scope>NUCLEOTIDE SEQUENCE [LARGE SCALE GENOMIC DNA]</scope>
    <source>
        <strain evidence="2">PN_DK_2014</strain>
    </source>
</reference>
<keyword evidence="3" id="KW-1185">Reference proteome</keyword>
<evidence type="ECO:0000313" key="2">
    <source>
        <dbReference type="EMBL" id="KHN73120.1"/>
    </source>
</evidence>
<feature type="transmembrane region" description="Helical" evidence="1">
    <location>
        <begin position="28"/>
        <end position="50"/>
    </location>
</feature>
<proteinExistence type="predicted"/>
<accession>A0A0B2UW85</accession>
<dbReference type="Proteomes" id="UP000031036">
    <property type="component" value="Unassembled WGS sequence"/>
</dbReference>
<keyword evidence="1" id="KW-0812">Transmembrane</keyword>
<comment type="caution">
    <text evidence="2">The sequence shown here is derived from an EMBL/GenBank/DDBJ whole genome shotgun (WGS) entry which is preliminary data.</text>
</comment>
<dbReference type="AlphaFoldDB" id="A0A0B2UW85"/>
<name>A0A0B2UW85_TOXCA</name>
<dbReference type="EMBL" id="JPKZ01003150">
    <property type="protein sequence ID" value="KHN73120.1"/>
    <property type="molecule type" value="Genomic_DNA"/>
</dbReference>
<organism evidence="2 3">
    <name type="scientific">Toxocara canis</name>
    <name type="common">Canine roundworm</name>
    <dbReference type="NCBI Taxonomy" id="6265"/>
    <lineage>
        <taxon>Eukaryota</taxon>
        <taxon>Metazoa</taxon>
        <taxon>Ecdysozoa</taxon>
        <taxon>Nematoda</taxon>
        <taxon>Chromadorea</taxon>
        <taxon>Rhabditida</taxon>
        <taxon>Spirurina</taxon>
        <taxon>Ascaridomorpha</taxon>
        <taxon>Ascaridoidea</taxon>
        <taxon>Toxocaridae</taxon>
        <taxon>Toxocara</taxon>
    </lineage>
</organism>
<evidence type="ECO:0000313" key="3">
    <source>
        <dbReference type="Proteomes" id="UP000031036"/>
    </source>
</evidence>
<gene>
    <name evidence="2" type="ORF">Tcan_09981</name>
</gene>
<keyword evidence="1" id="KW-0472">Membrane</keyword>